<dbReference type="EMBL" id="LQQY01000011">
    <property type="protein sequence ID" value="KZE50178.1"/>
    <property type="molecule type" value="Genomic_DNA"/>
</dbReference>
<reference evidence="2" key="1">
    <citation type="submission" date="2016-01" db="EMBL/GenBank/DDBJ databases">
        <title>Whole genome sequencing of Bhargavaea cecembensis T14.</title>
        <authorList>
            <person name="Hong K.W."/>
        </authorList>
    </citation>
    <scope>NUCLEOTIDE SEQUENCE [LARGE SCALE GENOMIC DNA]</scope>
    <source>
        <strain evidence="2">M19</strain>
    </source>
</reference>
<accession>A0A161RTN2</accession>
<organism evidence="1 2">
    <name type="scientific">Rossellomorea marisflavi</name>
    <dbReference type="NCBI Taxonomy" id="189381"/>
    <lineage>
        <taxon>Bacteria</taxon>
        <taxon>Bacillati</taxon>
        <taxon>Bacillota</taxon>
        <taxon>Bacilli</taxon>
        <taxon>Bacillales</taxon>
        <taxon>Bacillaceae</taxon>
        <taxon>Rossellomorea</taxon>
    </lineage>
</organism>
<proteinExistence type="predicted"/>
<dbReference type="Proteomes" id="UP000076510">
    <property type="component" value="Unassembled WGS sequence"/>
</dbReference>
<protein>
    <submittedName>
        <fullName evidence="1">Uncharacterized protein</fullName>
    </submittedName>
</protein>
<dbReference type="OrthoDB" id="2990745at2"/>
<name>A0A161RTN2_9BACI</name>
<evidence type="ECO:0000313" key="1">
    <source>
        <dbReference type="EMBL" id="KZE50178.1"/>
    </source>
</evidence>
<dbReference type="RefSeq" id="WP_063191116.1">
    <property type="nucleotide sequence ID" value="NZ_JBLGCT010000001.1"/>
</dbReference>
<comment type="caution">
    <text evidence="1">The sequence shown here is derived from an EMBL/GenBank/DDBJ whole genome shotgun (WGS) entry which is preliminary data.</text>
</comment>
<gene>
    <name evidence="1" type="ORF">AV649_18350</name>
</gene>
<sequence>MENRNGKTHLIPILLTAVLLLTGSYYLMGIIMKDQPPQDAGEPTHQVPLKEDVEKELEEAPIEIAPLVLTDEESEAYASFSENLGQEILRSLSPMSIAKIYVQAILDEKDEVRYELYTDRPDYIMWTKEEDEQFSKQDRGNRRLTEETYNHLAEGEFVETGEDEGYIKYYRSKDPDSLMGFNLIRNENGIWQVAFMPIQ</sequence>
<evidence type="ECO:0000313" key="2">
    <source>
        <dbReference type="Proteomes" id="UP000076510"/>
    </source>
</evidence>
<dbReference type="AlphaFoldDB" id="A0A161RTN2"/>